<proteinExistence type="predicted"/>
<feature type="compositionally biased region" description="Acidic residues" evidence="1">
    <location>
        <begin position="58"/>
        <end position="69"/>
    </location>
</feature>
<evidence type="ECO:0000256" key="1">
    <source>
        <dbReference type="SAM" id="MobiDB-lite"/>
    </source>
</evidence>
<feature type="region of interest" description="Disordered" evidence="1">
    <location>
        <begin position="40"/>
        <end position="83"/>
    </location>
</feature>
<dbReference type="EMBL" id="BJXW01000004">
    <property type="protein sequence ID" value="GEN30098.1"/>
    <property type="molecule type" value="Genomic_DNA"/>
</dbReference>
<name>A0A511UWH7_9BACI</name>
<organism evidence="2 3">
    <name type="scientific">Cerasibacillus quisquiliarum</name>
    <dbReference type="NCBI Taxonomy" id="227865"/>
    <lineage>
        <taxon>Bacteria</taxon>
        <taxon>Bacillati</taxon>
        <taxon>Bacillota</taxon>
        <taxon>Bacilli</taxon>
        <taxon>Bacillales</taxon>
        <taxon>Bacillaceae</taxon>
        <taxon>Cerasibacillus</taxon>
    </lineage>
</organism>
<accession>A0A511UWH7</accession>
<keyword evidence="3" id="KW-1185">Reference proteome</keyword>
<evidence type="ECO:0000313" key="3">
    <source>
        <dbReference type="Proteomes" id="UP000321491"/>
    </source>
</evidence>
<reference evidence="2 3" key="1">
    <citation type="submission" date="2019-07" db="EMBL/GenBank/DDBJ databases">
        <title>Whole genome shotgun sequence of Cerasibacillus quisquiliarum NBRC 102429.</title>
        <authorList>
            <person name="Hosoyama A."/>
            <person name="Uohara A."/>
            <person name="Ohji S."/>
            <person name="Ichikawa N."/>
        </authorList>
    </citation>
    <scope>NUCLEOTIDE SEQUENCE [LARGE SCALE GENOMIC DNA]</scope>
    <source>
        <strain evidence="2 3">NBRC 102429</strain>
    </source>
</reference>
<dbReference type="RefSeq" id="WP_146935025.1">
    <property type="nucleotide sequence ID" value="NZ_BJXW01000004.1"/>
</dbReference>
<dbReference type="AlphaFoldDB" id="A0A511UWH7"/>
<sequence length="210" mass="24288">MRKKNIMTLFIALTLLLATSIFFINQKGNLFHKKTVTITDKNKEDSKKTSSTSVQNNENEEEVNSDEQDTDIHQDDKDDPNKNENKELAEFIAHYHGVLNDITSYNRYENIDWMYMQSVVEELTDGINQILSNEDTYPASMKIDLERVVLLGEISVNDQDSIAVVYIHRILHDLDVEYNGYIYSKYGFSNYDSGGENQQTVVKHIEKYGK</sequence>
<dbReference type="Proteomes" id="UP000321491">
    <property type="component" value="Unassembled WGS sequence"/>
</dbReference>
<evidence type="ECO:0000313" key="2">
    <source>
        <dbReference type="EMBL" id="GEN30098.1"/>
    </source>
</evidence>
<protein>
    <submittedName>
        <fullName evidence="2">Uncharacterized protein</fullName>
    </submittedName>
</protein>
<dbReference type="OrthoDB" id="2087420at2"/>
<feature type="compositionally biased region" description="Basic and acidic residues" evidence="1">
    <location>
        <begin position="70"/>
        <end position="83"/>
    </location>
</feature>
<comment type="caution">
    <text evidence="2">The sequence shown here is derived from an EMBL/GenBank/DDBJ whole genome shotgun (WGS) entry which is preliminary data.</text>
</comment>
<gene>
    <name evidence="2" type="ORF">CQU01_03360</name>
</gene>